<evidence type="ECO:0000313" key="2">
    <source>
        <dbReference type="EMBL" id="QLH03001.1"/>
    </source>
</evidence>
<feature type="region of interest" description="Disordered" evidence="1">
    <location>
        <begin position="83"/>
        <end position="105"/>
    </location>
</feature>
<dbReference type="KEGG" id="ncl:C5F47_05280"/>
<dbReference type="AlphaFoldDB" id="A0A7D5R7X4"/>
<dbReference type="OrthoDB" id="3329at2157"/>
<name>A0A7D5R7X4_9ARCH</name>
<reference evidence="2 3" key="1">
    <citation type="submission" date="2018-02" db="EMBL/GenBank/DDBJ databases">
        <title>Complete genome of Nitrosopumilus cobalaminigenes HCA1.</title>
        <authorList>
            <person name="Qin W."/>
            <person name="Zheng Y."/>
            <person name="Stahl D.A."/>
        </authorList>
    </citation>
    <scope>NUCLEOTIDE SEQUENCE [LARGE SCALE GENOMIC DNA]</scope>
    <source>
        <strain evidence="2 3">HCA1</strain>
    </source>
</reference>
<keyword evidence="3" id="KW-1185">Reference proteome</keyword>
<proteinExistence type="predicted"/>
<sequence>MATKQDLLDQLQALKIFPNTKLVKELRFQIKKKLEKIDRKQKPLIKKRKANLTRSGKLRRYHNYIRQIRNNFPGLKYNQIRSQLSQRRRGNQVSIPDAIWQNPSP</sequence>
<evidence type="ECO:0000313" key="3">
    <source>
        <dbReference type="Proteomes" id="UP000509771"/>
    </source>
</evidence>
<dbReference type="RefSeq" id="WP_179360097.1">
    <property type="nucleotide sequence ID" value="NZ_CP026993.1"/>
</dbReference>
<dbReference type="Proteomes" id="UP000509771">
    <property type="component" value="Chromosome"/>
</dbReference>
<evidence type="ECO:0000256" key="1">
    <source>
        <dbReference type="SAM" id="MobiDB-lite"/>
    </source>
</evidence>
<gene>
    <name evidence="2" type="ORF">C5F47_05280</name>
</gene>
<protein>
    <submittedName>
        <fullName evidence="2">Uncharacterized protein</fullName>
    </submittedName>
</protein>
<dbReference type="GeneID" id="56059428"/>
<accession>A0A7D5R7X4</accession>
<organism evidence="2 3">
    <name type="scientific">Nitrosopumilus cobalaminigenes</name>
    <dbReference type="NCBI Taxonomy" id="1470066"/>
    <lineage>
        <taxon>Archaea</taxon>
        <taxon>Nitrososphaerota</taxon>
        <taxon>Nitrososphaeria</taxon>
        <taxon>Nitrosopumilales</taxon>
        <taxon>Nitrosopumilaceae</taxon>
        <taxon>Nitrosopumilus</taxon>
    </lineage>
</organism>
<dbReference type="EMBL" id="CP026993">
    <property type="protein sequence ID" value="QLH03001.1"/>
    <property type="molecule type" value="Genomic_DNA"/>
</dbReference>